<dbReference type="EC" id="2.4.1.-" evidence="12"/>
<comment type="subcellular location">
    <subcellularLocation>
        <location evidence="1 12">Golgi apparatus</location>
        <location evidence="1 12">Golgi stack membrane</location>
        <topology evidence="1 12">Single-pass type II membrane protein</topology>
    </subcellularLocation>
</comment>
<dbReference type="Pfam" id="PF00852">
    <property type="entry name" value="Glyco_transf_10"/>
    <property type="match status" value="1"/>
</dbReference>
<dbReference type="EMBL" id="GDRN01090181">
    <property type="protein sequence ID" value="JAI60510.1"/>
    <property type="molecule type" value="Transcribed_RNA"/>
</dbReference>
<evidence type="ECO:0000256" key="9">
    <source>
        <dbReference type="ARBA" id="ARBA00023034"/>
    </source>
</evidence>
<name>A0A0P4VX45_SCYOL</name>
<dbReference type="FunFam" id="3.40.50.11660:FF:000002">
    <property type="entry name" value="Alpha-(1,3)-fucosyltransferase"/>
    <property type="match status" value="1"/>
</dbReference>
<dbReference type="InterPro" id="IPR038577">
    <property type="entry name" value="GT10-like_C_sf"/>
</dbReference>
<evidence type="ECO:0000313" key="15">
    <source>
        <dbReference type="EMBL" id="JAI60509.1"/>
    </source>
</evidence>
<evidence type="ECO:0000256" key="4">
    <source>
        <dbReference type="ARBA" id="ARBA00022676"/>
    </source>
</evidence>
<evidence type="ECO:0000256" key="7">
    <source>
        <dbReference type="ARBA" id="ARBA00022968"/>
    </source>
</evidence>
<dbReference type="InterPro" id="IPR001503">
    <property type="entry name" value="Glyco_trans_10"/>
</dbReference>
<dbReference type="SUPFAM" id="SSF53756">
    <property type="entry name" value="UDP-Glycosyltransferase/glycogen phosphorylase"/>
    <property type="match status" value="1"/>
</dbReference>
<organism evidence="15">
    <name type="scientific">Scylla olivacea</name>
    <name type="common">Orange mud crab</name>
    <name type="synonym">Cancer olivacea</name>
    <dbReference type="NCBI Taxonomy" id="85551"/>
    <lineage>
        <taxon>Eukaryota</taxon>
        <taxon>Metazoa</taxon>
        <taxon>Ecdysozoa</taxon>
        <taxon>Arthropoda</taxon>
        <taxon>Crustacea</taxon>
        <taxon>Multicrustacea</taxon>
        <taxon>Malacostraca</taxon>
        <taxon>Eumalacostraca</taxon>
        <taxon>Eucarida</taxon>
        <taxon>Decapoda</taxon>
        <taxon>Pleocyemata</taxon>
        <taxon>Brachyura</taxon>
        <taxon>Eubrachyura</taxon>
        <taxon>Portunoidea</taxon>
        <taxon>Portunidae</taxon>
        <taxon>Portuninae</taxon>
        <taxon>Scylla</taxon>
    </lineage>
</organism>
<keyword evidence="5 12" id="KW-0808">Transferase</keyword>
<dbReference type="EMBL" id="GDRN01090182">
    <property type="protein sequence ID" value="JAI60509.1"/>
    <property type="molecule type" value="Transcribed_RNA"/>
</dbReference>
<dbReference type="InterPro" id="IPR055270">
    <property type="entry name" value="Glyco_tran_10_C"/>
</dbReference>
<keyword evidence="8" id="KW-1133">Transmembrane helix</keyword>
<keyword evidence="11" id="KW-0325">Glycoprotein</keyword>
<feature type="domain" description="Fucosyltransferase C-terminal" evidence="13">
    <location>
        <begin position="204"/>
        <end position="362"/>
    </location>
</feature>
<dbReference type="Pfam" id="PF17039">
    <property type="entry name" value="Glyco_tran_10_N"/>
    <property type="match status" value="1"/>
</dbReference>
<protein>
    <recommendedName>
        <fullName evidence="12">Fucosyltransferase</fullName>
        <ecNumber evidence="12">2.4.1.-</ecNumber>
    </recommendedName>
</protein>
<evidence type="ECO:0000256" key="5">
    <source>
        <dbReference type="ARBA" id="ARBA00022679"/>
    </source>
</evidence>
<dbReference type="UniPathway" id="UPA00378"/>
<keyword evidence="7" id="KW-0735">Signal-anchor</keyword>
<keyword evidence="10" id="KW-0472">Membrane</keyword>
<evidence type="ECO:0000256" key="12">
    <source>
        <dbReference type="RuleBase" id="RU003832"/>
    </source>
</evidence>
<dbReference type="InterPro" id="IPR031481">
    <property type="entry name" value="Glyco_tran_10_N"/>
</dbReference>
<accession>A0A0P4VX45</accession>
<dbReference type="GO" id="GO:0008417">
    <property type="term" value="F:fucosyltransferase activity"/>
    <property type="evidence" value="ECO:0007669"/>
    <property type="project" value="InterPro"/>
</dbReference>
<reference evidence="15" key="1">
    <citation type="submission" date="2015-09" db="EMBL/GenBank/DDBJ databases">
        <title>Scylla olivacea transcriptome.</title>
        <authorList>
            <person name="Ikhwanuddin M."/>
        </authorList>
    </citation>
    <scope>NUCLEOTIDE SEQUENCE</scope>
</reference>
<evidence type="ECO:0000256" key="1">
    <source>
        <dbReference type="ARBA" id="ARBA00004447"/>
    </source>
</evidence>
<evidence type="ECO:0000256" key="10">
    <source>
        <dbReference type="ARBA" id="ARBA00023136"/>
    </source>
</evidence>
<dbReference type="PANTHER" id="PTHR48438:SF1">
    <property type="entry name" value="ALPHA-(1,3)-FUCOSYLTRANSFERASE C-RELATED"/>
    <property type="match status" value="1"/>
</dbReference>
<evidence type="ECO:0000256" key="3">
    <source>
        <dbReference type="ARBA" id="ARBA00008919"/>
    </source>
</evidence>
<comment type="similarity">
    <text evidence="3 12">Belongs to the glycosyltransferase 10 family.</text>
</comment>
<keyword evidence="4 12" id="KW-0328">Glycosyltransferase</keyword>
<evidence type="ECO:0000256" key="2">
    <source>
        <dbReference type="ARBA" id="ARBA00004922"/>
    </source>
</evidence>
<dbReference type="PANTHER" id="PTHR48438">
    <property type="entry name" value="ALPHA-(1,3)-FUCOSYLTRANSFERASE C-RELATED"/>
    <property type="match status" value="1"/>
</dbReference>
<sequence>MFCITTTTTTTATKHPLATTTTTTVEYPTDHLSHDSFVNHKKILFYTRFFSETWEEELKVRTSLMHKCPVSTCVFLKDSSHPEDTDAVVFHSFDFDPEQVPAVRRPEQVYVWLSMESPKWDGFSYGKILQFGRPGFFNWTSTYHRESDVMHPYGGLLPLQGEVDYVRPGLLNKSGVAYGEYLAALAGGDLQQEIKGKDWAAFLERPKLVVWMVSHCSTSSGREVYVQELQQHTEVDVFGSCGELKCSIESIEECYTKVLRPTYKFYLAFENNLCEDYVTEKAWLPLRHGLVPVVFGGARYSDILPPLSYVDATHRTPLQLANLLSSIARSPQLYGRYHLWRKYWEVLLWPPLCEICLKLHSPVSPMHRDGEDMGRRRYYPNLRSWWWSVNNCTTPYPRRRYPHLVFLGL</sequence>
<comment type="pathway">
    <text evidence="2">Protein modification; protein glycosylation.</text>
</comment>
<dbReference type="Gene3D" id="3.40.50.11660">
    <property type="entry name" value="Glycosyl transferase family 10, C-terminal domain"/>
    <property type="match status" value="1"/>
</dbReference>
<evidence type="ECO:0000256" key="8">
    <source>
        <dbReference type="ARBA" id="ARBA00022989"/>
    </source>
</evidence>
<dbReference type="GO" id="GO:0032580">
    <property type="term" value="C:Golgi cisterna membrane"/>
    <property type="evidence" value="ECO:0007669"/>
    <property type="project" value="UniProtKB-SubCell"/>
</dbReference>
<proteinExistence type="inferred from homology"/>
<evidence type="ECO:0000256" key="11">
    <source>
        <dbReference type="ARBA" id="ARBA00023180"/>
    </source>
</evidence>
<feature type="domain" description="Fucosyltransferase N-terminal" evidence="14">
    <location>
        <begin position="39"/>
        <end position="154"/>
    </location>
</feature>
<dbReference type="AlphaFoldDB" id="A0A0P4VX45"/>
<evidence type="ECO:0000259" key="13">
    <source>
        <dbReference type="Pfam" id="PF00852"/>
    </source>
</evidence>
<keyword evidence="6 12" id="KW-0812">Transmembrane</keyword>
<evidence type="ECO:0000256" key="6">
    <source>
        <dbReference type="ARBA" id="ARBA00022692"/>
    </source>
</evidence>
<evidence type="ECO:0000259" key="14">
    <source>
        <dbReference type="Pfam" id="PF17039"/>
    </source>
</evidence>
<keyword evidence="9 12" id="KW-0333">Golgi apparatus</keyword>